<feature type="chain" id="PRO_5032946412" evidence="4">
    <location>
        <begin position="27"/>
        <end position="1092"/>
    </location>
</feature>
<comment type="caution">
    <text evidence="7">The sequence shown here is derived from an EMBL/GenBank/DDBJ whole genome shotgun (WGS) entry which is preliminary data.</text>
</comment>
<evidence type="ECO:0000313" key="8">
    <source>
        <dbReference type="Proteomes" id="UP000563524"/>
    </source>
</evidence>
<dbReference type="InterPro" id="IPR041700">
    <property type="entry name" value="OMP_b-brl_3"/>
</dbReference>
<dbReference type="InterPro" id="IPR036942">
    <property type="entry name" value="Beta-barrel_TonB_sf"/>
</dbReference>
<dbReference type="SUPFAM" id="SSF56935">
    <property type="entry name" value="Porins"/>
    <property type="match status" value="1"/>
</dbReference>
<dbReference type="InterPro" id="IPR010104">
    <property type="entry name" value="TonB_rcpt_bac"/>
</dbReference>
<dbReference type="SUPFAM" id="SSF49464">
    <property type="entry name" value="Carboxypeptidase regulatory domain-like"/>
    <property type="match status" value="1"/>
</dbReference>
<accession>A0A840I3M9</accession>
<evidence type="ECO:0000256" key="3">
    <source>
        <dbReference type="ARBA" id="ARBA00023237"/>
    </source>
</evidence>
<dbReference type="EMBL" id="JACHOB010000004">
    <property type="protein sequence ID" value="MBB4659469.1"/>
    <property type="molecule type" value="Genomic_DNA"/>
</dbReference>
<organism evidence="7 8">
    <name type="scientific">Parvularcula dongshanensis</name>
    <dbReference type="NCBI Taxonomy" id="1173995"/>
    <lineage>
        <taxon>Bacteria</taxon>
        <taxon>Pseudomonadati</taxon>
        <taxon>Pseudomonadota</taxon>
        <taxon>Alphaproteobacteria</taxon>
        <taxon>Parvularculales</taxon>
        <taxon>Parvularculaceae</taxon>
        <taxon>Parvularcula</taxon>
    </lineage>
</organism>
<protein>
    <submittedName>
        <fullName evidence="7">TonB-dependent receptor</fullName>
    </submittedName>
</protein>
<name>A0A840I3M9_9PROT</name>
<dbReference type="Gene3D" id="2.170.130.10">
    <property type="entry name" value="TonB-dependent receptor, plug domain"/>
    <property type="match status" value="1"/>
</dbReference>
<feature type="domain" description="Outer membrane protein beta-barrel" evidence="6">
    <location>
        <begin position="712"/>
        <end position="883"/>
    </location>
</feature>
<evidence type="ECO:0000256" key="2">
    <source>
        <dbReference type="ARBA" id="ARBA00023136"/>
    </source>
</evidence>
<dbReference type="InterPro" id="IPR037066">
    <property type="entry name" value="Plug_dom_sf"/>
</dbReference>
<evidence type="ECO:0000259" key="6">
    <source>
        <dbReference type="Pfam" id="PF14905"/>
    </source>
</evidence>
<dbReference type="Pfam" id="PF13620">
    <property type="entry name" value="CarboxypepD_reg"/>
    <property type="match status" value="1"/>
</dbReference>
<feature type="signal peptide" evidence="4">
    <location>
        <begin position="1"/>
        <end position="26"/>
    </location>
</feature>
<sequence length="1092" mass="117459">MITKPNKIALAALAGTSLAVMGVASAAEVELYRPSANEGEVTGIVTSAQSGVGLSGALVRIVETGATTTTDNDGYYRFAGVPFGTYTVEVKFIGSVPAEEVVTVDAGMDGLSLFLLGSNAHADEDILIVEGTRSARALALNIQRAADNVSTVVSADTMGRFPDTTAAESLRRLPGVSFQRQKRSGDGEFITIRGIDASLVNVQVNGTNLGNANADGDRRVPLNAFQAETFFDIVVHKALLPEHESDGIGGSVNLQTATPFELRKDVLRVSAEGRFQDVHDEAGFRVTGTASKLMADGDFGVLLSGAFRRRERRTLEVEGVGLPAPAVVPVALTGTDGIGDPALRALATTPGAVEDLVGSAGLGPDDLLAAQRGLAYNHFDDTRDDWTVTGAFDARLTDGTTLGVVASINHTSNDNTQSSAIFRSRGGYLIAGTEADVEAGNADFVASGELNPGDLYFSTENAGLSYGRAGEDQQTVNDNVVAKLTTLAGRWSFEYGASYTYAKDGFDRARPITAAGSPDLTGERIGIGPLVTPHPVTGRYAYDFDLSAVDRPQVENLTETARNLLIGPDPLLVETWDYGIHQVENERWGGFADADYEVGYGVLRSLSFGAKYEDSRREVDDDQLLALDLSALSERPEGINVETWTPYERPTMRDSFARGDALGDGVADLDEISSSFDLRIRETDPEALFRVRDAQDTEFGFVPLPPILNQTHEKIASAYASAELEFGKLDAVGGVRLEHGWLDVDTESTFDFAPANPFIPPSERIAKTASSEYTVVLPRVHFNYRSNDNTVFRAAAWSAIGKPAYYDLIRPLEVIAKWDPLVYDPLDPVFDLEVRAGNPDLKNAHAWNFDLGAERYFDSVGVASLNVFYKKIEDLTFTQQFAVPYELVATTDLWGGLDSVDLSGLAMTGAAIGRVEAVYPTDEADGEVYGVEAAILAQLGSLISPAFQGFSVFVNGAYSESDLTVPQIAGGEIKSDLVNAPAFTGTAALTYERYGIDTTLSYSLQTKQLERVGSGYAGNQYEQRYDQLDLNFNYTLPWSKGTEITTFYFDVADILDGGSHPTALFTYGEDGGALRAAEFNGRTFRAGIRVDF</sequence>
<keyword evidence="8" id="KW-1185">Reference proteome</keyword>
<dbReference type="RefSeq" id="WP_183818107.1">
    <property type="nucleotide sequence ID" value="NZ_JACHOB010000004.1"/>
</dbReference>
<feature type="domain" description="TonB-dependent receptor plug" evidence="5">
    <location>
        <begin position="147"/>
        <end position="238"/>
    </location>
</feature>
<dbReference type="Gene3D" id="2.60.40.1120">
    <property type="entry name" value="Carboxypeptidase-like, regulatory domain"/>
    <property type="match status" value="1"/>
</dbReference>
<keyword evidence="2" id="KW-0472">Membrane</keyword>
<dbReference type="InterPro" id="IPR012910">
    <property type="entry name" value="Plug_dom"/>
</dbReference>
<dbReference type="Proteomes" id="UP000563524">
    <property type="component" value="Unassembled WGS sequence"/>
</dbReference>
<keyword evidence="7" id="KW-0675">Receptor</keyword>
<keyword evidence="3" id="KW-0998">Cell outer membrane</keyword>
<dbReference type="NCBIfam" id="TIGR01782">
    <property type="entry name" value="TonB-Xanth-Caul"/>
    <property type="match status" value="1"/>
</dbReference>
<dbReference type="Pfam" id="PF14905">
    <property type="entry name" value="OMP_b-brl_3"/>
    <property type="match status" value="1"/>
</dbReference>
<keyword evidence="4" id="KW-0732">Signal</keyword>
<evidence type="ECO:0000313" key="7">
    <source>
        <dbReference type="EMBL" id="MBB4659469.1"/>
    </source>
</evidence>
<dbReference type="InterPro" id="IPR008969">
    <property type="entry name" value="CarboxyPept-like_regulatory"/>
</dbReference>
<dbReference type="PANTHER" id="PTHR40980">
    <property type="entry name" value="PLUG DOMAIN-CONTAINING PROTEIN"/>
    <property type="match status" value="1"/>
</dbReference>
<evidence type="ECO:0000259" key="5">
    <source>
        <dbReference type="Pfam" id="PF07715"/>
    </source>
</evidence>
<gene>
    <name evidence="7" type="ORF">GGQ59_002006</name>
</gene>
<proteinExistence type="predicted"/>
<dbReference type="Gene3D" id="2.40.170.20">
    <property type="entry name" value="TonB-dependent receptor, beta-barrel domain"/>
    <property type="match status" value="1"/>
</dbReference>
<dbReference type="GO" id="GO:0009279">
    <property type="term" value="C:cell outer membrane"/>
    <property type="evidence" value="ECO:0007669"/>
    <property type="project" value="UniProtKB-SubCell"/>
</dbReference>
<evidence type="ECO:0000256" key="4">
    <source>
        <dbReference type="SAM" id="SignalP"/>
    </source>
</evidence>
<dbReference type="AlphaFoldDB" id="A0A840I3M9"/>
<dbReference type="Pfam" id="PF07715">
    <property type="entry name" value="Plug"/>
    <property type="match status" value="1"/>
</dbReference>
<reference evidence="7 8" key="1">
    <citation type="submission" date="2020-08" db="EMBL/GenBank/DDBJ databases">
        <title>Genomic Encyclopedia of Type Strains, Phase IV (KMG-IV): sequencing the most valuable type-strain genomes for metagenomic binning, comparative biology and taxonomic classification.</title>
        <authorList>
            <person name="Goeker M."/>
        </authorList>
    </citation>
    <scope>NUCLEOTIDE SEQUENCE [LARGE SCALE GENOMIC DNA]</scope>
    <source>
        <strain evidence="7 8">DSM 102850</strain>
    </source>
</reference>
<comment type="subcellular location">
    <subcellularLocation>
        <location evidence="1">Cell outer membrane</location>
    </subcellularLocation>
</comment>
<dbReference type="PANTHER" id="PTHR40980:SF4">
    <property type="entry name" value="TONB-DEPENDENT RECEPTOR-LIKE BETA-BARREL DOMAIN-CONTAINING PROTEIN"/>
    <property type="match status" value="1"/>
</dbReference>
<evidence type="ECO:0000256" key="1">
    <source>
        <dbReference type="ARBA" id="ARBA00004442"/>
    </source>
</evidence>